<dbReference type="InParanoid" id="A0A067MZ37"/>
<protein>
    <submittedName>
        <fullName evidence="2">Uncharacterized protein</fullName>
    </submittedName>
</protein>
<evidence type="ECO:0000256" key="1">
    <source>
        <dbReference type="SAM" id="MobiDB-lite"/>
    </source>
</evidence>
<keyword evidence="3" id="KW-1185">Reference proteome</keyword>
<reference evidence="3" key="1">
    <citation type="journal article" date="2014" name="Proc. Natl. Acad. Sci. U.S.A.">
        <title>Extensive sampling of basidiomycete genomes demonstrates inadequacy of the white-rot/brown-rot paradigm for wood decay fungi.</title>
        <authorList>
            <person name="Riley R."/>
            <person name="Salamov A.A."/>
            <person name="Brown D.W."/>
            <person name="Nagy L.G."/>
            <person name="Floudas D."/>
            <person name="Held B.W."/>
            <person name="Levasseur A."/>
            <person name="Lombard V."/>
            <person name="Morin E."/>
            <person name="Otillar R."/>
            <person name="Lindquist E.A."/>
            <person name="Sun H."/>
            <person name="LaButti K.M."/>
            <person name="Schmutz J."/>
            <person name="Jabbour D."/>
            <person name="Luo H."/>
            <person name="Baker S.E."/>
            <person name="Pisabarro A.G."/>
            <person name="Walton J.D."/>
            <person name="Blanchette R.A."/>
            <person name="Henrissat B."/>
            <person name="Martin F."/>
            <person name="Cullen D."/>
            <person name="Hibbett D.S."/>
            <person name="Grigoriev I.V."/>
        </authorList>
    </citation>
    <scope>NUCLEOTIDE SEQUENCE [LARGE SCALE GENOMIC DNA]</scope>
    <source>
        <strain evidence="3">FD-172 SS1</strain>
    </source>
</reference>
<accession>A0A067MZ37</accession>
<sequence>MDTLVFIYLLSTPNFAMSVNDVPSLADRDAGAPFTDNRITLQWFAEIDPRVLAMALHNKDARQPRDMDRWPPAYIVNYLYGCLVFQKWGAREVDPLMEAANTYYYGSVRDDGEGFENTPGNLRESERNTDTRQREARDRKASRRQGGQGASPQGRRTMEEVMHIVSTFWACAPVKDPFTGSYERPPRAESGYMGMACESILLCSYINASSHLEPREGFTSANIVMGDKSATLSASYGISYSPASAFV</sequence>
<organism evidence="2 3">
    <name type="scientific">Botryobasidium botryosum (strain FD-172 SS1)</name>
    <dbReference type="NCBI Taxonomy" id="930990"/>
    <lineage>
        <taxon>Eukaryota</taxon>
        <taxon>Fungi</taxon>
        <taxon>Dikarya</taxon>
        <taxon>Basidiomycota</taxon>
        <taxon>Agaricomycotina</taxon>
        <taxon>Agaricomycetes</taxon>
        <taxon>Cantharellales</taxon>
        <taxon>Botryobasidiaceae</taxon>
        <taxon>Botryobasidium</taxon>
    </lineage>
</organism>
<dbReference type="EMBL" id="KL198017">
    <property type="protein sequence ID" value="KDQ20844.1"/>
    <property type="molecule type" value="Genomic_DNA"/>
</dbReference>
<dbReference type="OrthoDB" id="3269637at2759"/>
<feature type="compositionally biased region" description="Basic and acidic residues" evidence="1">
    <location>
        <begin position="123"/>
        <end position="139"/>
    </location>
</feature>
<evidence type="ECO:0000313" key="3">
    <source>
        <dbReference type="Proteomes" id="UP000027195"/>
    </source>
</evidence>
<feature type="region of interest" description="Disordered" evidence="1">
    <location>
        <begin position="114"/>
        <end position="157"/>
    </location>
</feature>
<proteinExistence type="predicted"/>
<dbReference type="HOGENOM" id="CLU_1124355_0_0_1"/>
<dbReference type="AlphaFoldDB" id="A0A067MZ37"/>
<dbReference type="Proteomes" id="UP000027195">
    <property type="component" value="Unassembled WGS sequence"/>
</dbReference>
<evidence type="ECO:0000313" key="2">
    <source>
        <dbReference type="EMBL" id="KDQ20844.1"/>
    </source>
</evidence>
<name>A0A067MZ37_BOTB1</name>
<gene>
    <name evidence="2" type="ORF">BOTBODRAFT_627162</name>
</gene>